<feature type="signal peptide" evidence="2">
    <location>
        <begin position="1"/>
        <end position="15"/>
    </location>
</feature>
<dbReference type="InterPro" id="IPR000727">
    <property type="entry name" value="T_SNARE_dom"/>
</dbReference>
<sequence length="182" mass="20381">MKYFVLLVSIVAITAFDLQGTAVDQCLCRDELTQIYNQLVDANVELKEAIDEMIQLESDMEYMDNRVEAQNENLEELESALTMLRYIQLQTLQELSSQDQILNCIVVTVQNIDVQVKNETTHVNQQTINIGALQQLTNEIQNCNNVNSCVAPTTTPAPATTPAPTTTTVRTTTTIIIIPEFE</sequence>
<organism evidence="4">
    <name type="scientific">Diabrotica virgifera virgifera</name>
    <name type="common">western corn rootworm</name>
    <dbReference type="NCBI Taxonomy" id="50390"/>
    <lineage>
        <taxon>Eukaryota</taxon>
        <taxon>Metazoa</taxon>
        <taxon>Ecdysozoa</taxon>
        <taxon>Arthropoda</taxon>
        <taxon>Hexapoda</taxon>
        <taxon>Insecta</taxon>
        <taxon>Pterygota</taxon>
        <taxon>Neoptera</taxon>
        <taxon>Endopterygota</taxon>
        <taxon>Coleoptera</taxon>
        <taxon>Polyphaga</taxon>
        <taxon>Cucujiformia</taxon>
        <taxon>Chrysomeloidea</taxon>
        <taxon>Chrysomelidae</taxon>
        <taxon>Galerucinae</taxon>
        <taxon>Diabroticina</taxon>
        <taxon>Diabroticites</taxon>
        <taxon>Diabrotica</taxon>
    </lineage>
</organism>
<dbReference type="PROSITE" id="PS50192">
    <property type="entry name" value="T_SNARE"/>
    <property type="match status" value="1"/>
</dbReference>
<proteinExistence type="predicted"/>
<keyword evidence="2" id="KW-0732">Signal</keyword>
<evidence type="ECO:0000259" key="3">
    <source>
        <dbReference type="PROSITE" id="PS50192"/>
    </source>
</evidence>
<protein>
    <submittedName>
        <fullName evidence="4">Uncharacterized protein LOC114327071</fullName>
    </submittedName>
</protein>
<dbReference type="RefSeq" id="XP_028131383.1">
    <property type="nucleotide sequence ID" value="XM_028275582.1"/>
</dbReference>
<dbReference type="InParanoid" id="A0A6P7FDB7"/>
<evidence type="ECO:0000256" key="1">
    <source>
        <dbReference type="SAM" id="Coils"/>
    </source>
</evidence>
<reference evidence="4" key="1">
    <citation type="submission" date="2025-08" db="UniProtKB">
        <authorList>
            <consortium name="RefSeq"/>
        </authorList>
    </citation>
    <scope>IDENTIFICATION</scope>
    <source>
        <tissue evidence="4">Whole insect</tissue>
    </source>
</reference>
<feature type="domain" description="T-SNARE coiled-coil homology" evidence="3">
    <location>
        <begin position="64"/>
        <end position="126"/>
    </location>
</feature>
<name>A0A6P7FDB7_DIAVI</name>
<evidence type="ECO:0000313" key="4">
    <source>
        <dbReference type="RefSeq" id="XP_028131383.1"/>
    </source>
</evidence>
<evidence type="ECO:0000256" key="2">
    <source>
        <dbReference type="SAM" id="SignalP"/>
    </source>
</evidence>
<dbReference type="Gene3D" id="1.20.5.110">
    <property type="match status" value="1"/>
</dbReference>
<dbReference type="AlphaFoldDB" id="A0A6P7FDB7"/>
<keyword evidence="1" id="KW-0175">Coiled coil</keyword>
<accession>A0A6P7FDB7</accession>
<gene>
    <name evidence="4" type="primary">LOC114327071</name>
</gene>
<feature type="coiled-coil region" evidence="1">
    <location>
        <begin position="29"/>
        <end position="80"/>
    </location>
</feature>
<dbReference type="KEGG" id="dvv:114327073"/>
<feature type="chain" id="PRO_5028326604" evidence="2">
    <location>
        <begin position="16"/>
        <end position="182"/>
    </location>
</feature>